<keyword evidence="4" id="KW-1185">Reference proteome</keyword>
<dbReference type="RefSeq" id="WP_003330447.1">
    <property type="nucleotide sequence ID" value="NZ_AJLR01000042.1"/>
</dbReference>
<keyword evidence="2" id="KW-1133">Transmembrane helix</keyword>
<feature type="coiled-coil region" evidence="1">
    <location>
        <begin position="204"/>
        <end position="231"/>
    </location>
</feature>
<dbReference type="STRING" id="1131731.BAZO_06144"/>
<evidence type="ECO:0000313" key="4">
    <source>
        <dbReference type="Proteomes" id="UP000006315"/>
    </source>
</evidence>
<proteinExistence type="predicted"/>
<feature type="transmembrane region" description="Helical" evidence="2">
    <location>
        <begin position="601"/>
        <end position="626"/>
    </location>
</feature>
<feature type="coiled-coil region" evidence="1">
    <location>
        <begin position="23"/>
        <end position="140"/>
    </location>
</feature>
<reference evidence="3 4" key="1">
    <citation type="journal article" date="2012" name="Front. Microbiol.">
        <title>Redundancy and modularity in membrane-associated dissimilatory nitrate reduction in Bacillus.</title>
        <authorList>
            <person name="Heylen K."/>
            <person name="Keltjens J."/>
        </authorList>
    </citation>
    <scope>NUCLEOTIDE SEQUENCE [LARGE SCALE GENOMIC DNA]</scope>
    <source>
        <strain evidence="3 4">LMG 9581</strain>
    </source>
</reference>
<dbReference type="EMBL" id="AJLR01000042">
    <property type="protein sequence ID" value="EKN68075.1"/>
    <property type="molecule type" value="Genomic_DNA"/>
</dbReference>
<keyword evidence="2" id="KW-0472">Membrane</keyword>
<dbReference type="PATRIC" id="fig|1131731.3.peg.1279"/>
<feature type="transmembrane region" description="Helical" evidence="2">
    <location>
        <begin position="541"/>
        <end position="561"/>
    </location>
</feature>
<dbReference type="AlphaFoldDB" id="K6CAD9"/>
<keyword evidence="1" id="KW-0175">Coiled coil</keyword>
<evidence type="ECO:0000313" key="3">
    <source>
        <dbReference type="EMBL" id="EKN68075.1"/>
    </source>
</evidence>
<evidence type="ECO:0000256" key="2">
    <source>
        <dbReference type="SAM" id="Phobius"/>
    </source>
</evidence>
<comment type="caution">
    <text evidence="3">The sequence shown here is derived from an EMBL/GenBank/DDBJ whole genome shotgun (WGS) entry which is preliminary data.</text>
</comment>
<sequence length="776" mass="83014">MAGKIKGITISIGGETTGLQKALKDVNKRSQDLSKELKSVDRLLKLNPNNVELVAQKQKLLTDQIQATKDKLDQLKQAEKQVQQQFERGDISAEQYREFQRELVATQGKLDGLKNKLAGLEQEQKNAAESTKQLETLFKSTGKSVDDFADVLGNQLTRAIKNGTANSKQLDDALQKIGQEALGTNVDLDKMRKALASIDDGASIKSVKKELGQLSKEAEQAESSVKELGNELAGLAGGLVAGGGIAGVVSQALDTSGINTKIDIIFDVPEESKKAVKHAVMDIQAYGVDAEAALEGARRQWALNKNVSDEVNRSVVEGAGAIASAFSGIDFTELIQETNEISSELKITNEEALGLTNALLKMGFPPEQLDIIAEYGGQLQRAGYNAEEIQAILKAGVDTGSWNIDNLLDGLKEGRIRVAEFGEEVPKALSELIEGTNISSEQLQKWGRDVAKGGEDGSIAMNEIANALNSIEDETKKNLIGVQIFGTMYEDQGQNVIDTLLNANAEIVDLKQNQEGLNDTISKIDADPVVKMKQAMSDLKIALEPILSVIASVVSAIAGWISENPKLAATITAIVSAIGIISGAVLALTPIISAITSALPILGVAFTALTGPVGIAVASVLGIIAIGTTLIKNWDTIKEKASALREKIANLFKGIKWELPKIKLPHFSLSGKFDLMPPDISVPKIKVDWYRDGGLFPANSPRLVGMGDANVPEAALPLSDAVLGKIASMISDRMNGGNGGNVIVQQMVVREDNDIKLIARELFNLVELRKRGVGIV</sequence>
<dbReference type="Proteomes" id="UP000006315">
    <property type="component" value="Unassembled WGS sequence"/>
</dbReference>
<accession>K6CAD9</accession>
<gene>
    <name evidence="3" type="ORF">BAZO_06144</name>
</gene>
<evidence type="ECO:0000256" key="1">
    <source>
        <dbReference type="SAM" id="Coils"/>
    </source>
</evidence>
<organism evidence="3 4">
    <name type="scientific">Schinkia azotoformans LMG 9581</name>
    <dbReference type="NCBI Taxonomy" id="1131731"/>
    <lineage>
        <taxon>Bacteria</taxon>
        <taxon>Bacillati</taxon>
        <taxon>Bacillota</taxon>
        <taxon>Bacilli</taxon>
        <taxon>Bacillales</taxon>
        <taxon>Bacillaceae</taxon>
        <taxon>Calidifontibacillus/Schinkia group</taxon>
        <taxon>Schinkia</taxon>
    </lineage>
</organism>
<feature type="transmembrane region" description="Helical" evidence="2">
    <location>
        <begin position="567"/>
        <end position="589"/>
    </location>
</feature>
<keyword evidence="2" id="KW-0812">Transmembrane</keyword>
<name>K6CAD9_SCHAZ</name>
<protein>
    <submittedName>
        <fullName evidence="3">TMP repeat-containing protein</fullName>
    </submittedName>
</protein>